<dbReference type="AlphaFoldDB" id="A0A418XZA9"/>
<dbReference type="SUPFAM" id="SSF52091">
    <property type="entry name" value="SpoIIaa-like"/>
    <property type="match status" value="1"/>
</dbReference>
<dbReference type="InterPro" id="IPR036513">
    <property type="entry name" value="STAS_dom_sf"/>
</dbReference>
<name>A0A418XZA9_9GAMM</name>
<dbReference type="EMBL" id="QYYA01000002">
    <property type="protein sequence ID" value="RJG18359.1"/>
    <property type="molecule type" value="Genomic_DNA"/>
</dbReference>
<keyword evidence="2" id="KW-1185">Reference proteome</keyword>
<dbReference type="InterPro" id="IPR021866">
    <property type="entry name" value="SpoIIAA-like"/>
</dbReference>
<evidence type="ECO:0000313" key="2">
    <source>
        <dbReference type="Proteomes" id="UP000283734"/>
    </source>
</evidence>
<dbReference type="Pfam" id="PF11964">
    <property type="entry name" value="SpoIIAA-like"/>
    <property type="match status" value="1"/>
</dbReference>
<dbReference type="InterPro" id="IPR038396">
    <property type="entry name" value="SpoIIAA-like_sf"/>
</dbReference>
<evidence type="ECO:0000313" key="1">
    <source>
        <dbReference type="EMBL" id="RJG18359.1"/>
    </source>
</evidence>
<dbReference type="RefSeq" id="WP_022985775.1">
    <property type="nucleotide sequence ID" value="NZ_CAXGPP010000077.1"/>
</dbReference>
<gene>
    <name evidence="1" type="ORF">D4A39_07760</name>
</gene>
<sequence length="120" mass="13668">MLTLIPFDDSRVVGARISGKITRPEFETVAAALETALEKHDKVRFYAEMETFGGVAMDALFEDLKFGLRHWRQFEREAVVTDSDWLRRLGVLADKLLPGIDVQVFPRDQLDAAKLWICEG</sequence>
<protein>
    <submittedName>
        <fullName evidence="1">STAS/SEC14 domain-containing protein</fullName>
    </submittedName>
</protein>
<organism evidence="1 2">
    <name type="scientific">Alcanivorax profundi</name>
    <dbReference type="NCBI Taxonomy" id="2338368"/>
    <lineage>
        <taxon>Bacteria</taxon>
        <taxon>Pseudomonadati</taxon>
        <taxon>Pseudomonadota</taxon>
        <taxon>Gammaproteobacteria</taxon>
        <taxon>Oceanospirillales</taxon>
        <taxon>Alcanivoracaceae</taxon>
        <taxon>Alcanivorax</taxon>
    </lineage>
</organism>
<dbReference type="Gene3D" id="3.40.50.10600">
    <property type="entry name" value="SpoIIaa-like domains"/>
    <property type="match status" value="1"/>
</dbReference>
<accession>A0A418XZA9</accession>
<comment type="caution">
    <text evidence="1">The sequence shown here is derived from an EMBL/GenBank/DDBJ whole genome shotgun (WGS) entry which is preliminary data.</text>
</comment>
<proteinExistence type="predicted"/>
<reference evidence="1 2" key="1">
    <citation type="submission" date="2018-09" db="EMBL/GenBank/DDBJ databases">
        <title>Alcanivorax profundi sp. nov., isolated from 1000 m-depth seawater of the Mariana Trench.</title>
        <authorList>
            <person name="Liu J."/>
        </authorList>
    </citation>
    <scope>NUCLEOTIDE SEQUENCE [LARGE SCALE GENOMIC DNA]</scope>
    <source>
        <strain evidence="1 2">MTEO17</strain>
    </source>
</reference>
<dbReference type="OrthoDB" id="7619266at2"/>
<dbReference type="Proteomes" id="UP000283734">
    <property type="component" value="Unassembled WGS sequence"/>
</dbReference>